<accession>A0ABM3J9V3</accession>
<evidence type="ECO:0000259" key="6">
    <source>
        <dbReference type="Pfam" id="PF13890"/>
    </source>
</evidence>
<evidence type="ECO:0000256" key="4">
    <source>
        <dbReference type="ARBA" id="ARBA00022468"/>
    </source>
</evidence>
<dbReference type="InterPro" id="IPR026147">
    <property type="entry name" value="Rab3GAP1_conserved"/>
</dbReference>
<evidence type="ECO:0000313" key="8">
    <source>
        <dbReference type="RefSeq" id="XP_049306013.1"/>
    </source>
</evidence>
<name>A0ABM3J9V3_BACDO</name>
<evidence type="ECO:0000256" key="5">
    <source>
        <dbReference type="ARBA" id="ARBA00022490"/>
    </source>
</evidence>
<comment type="similarity">
    <text evidence="2">Belongs to the Rab3-GAP catalytic subunit family.</text>
</comment>
<proteinExistence type="inferred from homology"/>
<gene>
    <name evidence="8" type="primary">LOC105224049</name>
</gene>
<keyword evidence="7" id="KW-1185">Reference proteome</keyword>
<dbReference type="Pfam" id="PF13890">
    <property type="entry name" value="Rab3-GTPase_cat"/>
    <property type="match status" value="1"/>
</dbReference>
<protein>
    <recommendedName>
        <fullName evidence="3">Rab3 GTPase-activating protein catalytic subunit</fullName>
    </recommendedName>
</protein>
<dbReference type="InterPro" id="IPR045700">
    <property type="entry name" value="Rab3GAP1"/>
</dbReference>
<dbReference type="PANTHER" id="PTHR21422">
    <property type="entry name" value="RAB3 GTPASE-ACTIVATING PROTEIN CATALYTIC SUBUNIT"/>
    <property type="match status" value="1"/>
</dbReference>
<keyword evidence="5" id="KW-0963">Cytoplasm</keyword>
<dbReference type="PANTHER" id="PTHR21422:SF9">
    <property type="entry name" value="RAB3 GTPASE-ACTIVATING PROTEIN CATALYTIC SUBUNIT"/>
    <property type="match status" value="1"/>
</dbReference>
<reference evidence="8" key="2">
    <citation type="submission" date="2025-08" db="UniProtKB">
        <authorList>
            <consortium name="RefSeq"/>
        </authorList>
    </citation>
    <scope>IDENTIFICATION</scope>
    <source>
        <tissue evidence="8">Adult</tissue>
    </source>
</reference>
<keyword evidence="4" id="KW-0343">GTPase activation</keyword>
<feature type="domain" description="Rab3GAP catalytic subunit conserved" evidence="6">
    <location>
        <begin position="569"/>
        <end position="730"/>
    </location>
</feature>
<dbReference type="Proteomes" id="UP001652620">
    <property type="component" value="Chromosome 1"/>
</dbReference>
<comment type="subcellular location">
    <subcellularLocation>
        <location evidence="1">Cytoplasm</location>
    </subcellularLocation>
</comment>
<organism evidence="7 8">
    <name type="scientific">Bactrocera dorsalis</name>
    <name type="common">Oriental fruit fly</name>
    <name type="synonym">Dacus dorsalis</name>
    <dbReference type="NCBI Taxonomy" id="27457"/>
    <lineage>
        <taxon>Eukaryota</taxon>
        <taxon>Metazoa</taxon>
        <taxon>Ecdysozoa</taxon>
        <taxon>Arthropoda</taxon>
        <taxon>Hexapoda</taxon>
        <taxon>Insecta</taxon>
        <taxon>Pterygota</taxon>
        <taxon>Neoptera</taxon>
        <taxon>Endopterygota</taxon>
        <taxon>Diptera</taxon>
        <taxon>Brachycera</taxon>
        <taxon>Muscomorpha</taxon>
        <taxon>Tephritoidea</taxon>
        <taxon>Tephritidae</taxon>
        <taxon>Bactrocera</taxon>
        <taxon>Bactrocera</taxon>
    </lineage>
</organism>
<dbReference type="RefSeq" id="XP_049306013.1">
    <property type="nucleotide sequence ID" value="XM_049450056.1"/>
</dbReference>
<reference evidence="7" key="1">
    <citation type="submission" date="2025-05" db="UniProtKB">
        <authorList>
            <consortium name="RefSeq"/>
        </authorList>
    </citation>
    <scope>NUCLEOTIDE SEQUENCE [LARGE SCALE GENOMIC DNA]</scope>
</reference>
<evidence type="ECO:0000256" key="3">
    <source>
        <dbReference type="ARBA" id="ARBA00015817"/>
    </source>
</evidence>
<dbReference type="GeneID" id="105224049"/>
<evidence type="ECO:0000313" key="7">
    <source>
        <dbReference type="Proteomes" id="UP001652620"/>
    </source>
</evidence>
<evidence type="ECO:0000256" key="1">
    <source>
        <dbReference type="ARBA" id="ARBA00004496"/>
    </source>
</evidence>
<evidence type="ECO:0000256" key="2">
    <source>
        <dbReference type="ARBA" id="ARBA00008856"/>
    </source>
</evidence>
<sequence length="913" mass="104617">MAEEIDDSGFYRQDFSTVSDWEVFNAQLGDVIQKLNAVEIDATRGSDTYQLNYNVHTETFLVHKTKICVSFYYSTILEQRERNSKDDNTYNSMYYDLMNISRTFGPPLKTSNCKCLHVISSLFGLQRFVVIHPHQSNQKYITNPSELCFFLSAATVVASEYCTVPIFVQIYEPKLNIFLGVGMNATLRTNFDIVVLKQSPVDCRYLSGLLQIFKEKLPFSNVQPISLSVRNIYALETIRFRYPMNVLFLKRFDVNGKKGIGDKYKSWDGNIALPCGYFPDSGTDVYLVYSWVGISEIFAIDSPLHTDFVPSKAHICNMYQTTNVDSYLTSCLRDFLKLDNSKEALETFVGRNVTDSSDGVNMVDARYHLTNPQIRQIRSNNKLNIKEGYQSLKKIAGPLNESELKSFIAFMFPDLYPDNENYSYINDIAARNIEGNPHRIKSSPFNSLSSRLSCVLVTCNAHFGGKNGLAQLWIAFIRELRFIWNCRLSIQGISGGFPDTRTCLLNQKLQMLNYCIERSKCRKYESKKYLSDIGSNIDLEGLVGTNFKEVSDETGNETEDEFFDCTEYVPEGRAMRLGDENILDSDEPLYIPITQDPVPKTDDELQADSEAMLKLGSGRNELLKHIFSHSHFTLNQIGFNIQMMSFSLLSDMEAFKAANPKGKMEDFIRWYSPKDWEKDEFGVGQLSARMRIPDNTWQRVWKQAQPVAANKQKRLFDETTEALKVLSYLETRNIAEIYDMVIITALHAAIIKFKGILETEKILDLFEYKIEALLNDLCHISRADNTEVFDIQQTKSKIEGLIKRLEEYEVQFYQYKCFEQLTGYPDNITFEEIKCKFKEMIENQNSCSINNAEDIGKHIITSYGGELHSNLVTKEYVLRVRANEPTGPHFLRAVVTGEEVRLCGAFTENTTLI</sequence>